<dbReference type="InterPro" id="IPR036134">
    <property type="entry name" value="Crypto/Photolyase_FAD-like_sf"/>
</dbReference>
<dbReference type="InterPro" id="IPR014729">
    <property type="entry name" value="Rossmann-like_a/b/a_fold"/>
</dbReference>
<evidence type="ECO:0000313" key="2">
    <source>
        <dbReference type="Proteomes" id="UP001500459"/>
    </source>
</evidence>
<dbReference type="PANTHER" id="PTHR38657">
    <property type="entry name" value="SLR1343 PROTEIN"/>
    <property type="match status" value="1"/>
</dbReference>
<comment type="caution">
    <text evidence="1">The sequence shown here is derived from an EMBL/GenBank/DDBJ whole genome shotgun (WGS) entry which is preliminary data.</text>
</comment>
<proteinExistence type="predicted"/>
<dbReference type="SUPFAM" id="SSF48173">
    <property type="entry name" value="Cryptochrome/photolyase FAD-binding domain"/>
    <property type="match status" value="1"/>
</dbReference>
<accession>A0ABP6URN8</accession>
<dbReference type="InterPro" id="IPR052551">
    <property type="entry name" value="UV-DNA_repair_photolyase"/>
</dbReference>
<dbReference type="Pfam" id="PF04244">
    <property type="entry name" value="DPRP"/>
    <property type="match status" value="1"/>
</dbReference>
<reference evidence="2" key="1">
    <citation type="journal article" date="2019" name="Int. J. Syst. Evol. Microbiol.">
        <title>The Global Catalogue of Microorganisms (GCM) 10K type strain sequencing project: providing services to taxonomists for standard genome sequencing and annotation.</title>
        <authorList>
            <consortium name="The Broad Institute Genomics Platform"/>
            <consortium name="The Broad Institute Genome Sequencing Center for Infectious Disease"/>
            <person name="Wu L."/>
            <person name="Ma J."/>
        </authorList>
    </citation>
    <scope>NUCLEOTIDE SEQUENCE [LARGE SCALE GENOMIC DNA]</scope>
    <source>
        <strain evidence="2">JCM 17106</strain>
    </source>
</reference>
<dbReference type="Gene3D" id="1.25.40.80">
    <property type="match status" value="1"/>
</dbReference>
<dbReference type="Proteomes" id="UP001500459">
    <property type="component" value="Unassembled WGS sequence"/>
</dbReference>
<dbReference type="EMBL" id="BAABCW010000014">
    <property type="protein sequence ID" value="GAA3515000.1"/>
    <property type="molecule type" value="Genomic_DNA"/>
</dbReference>
<dbReference type="PANTHER" id="PTHR38657:SF1">
    <property type="entry name" value="SLR1343 PROTEIN"/>
    <property type="match status" value="1"/>
</dbReference>
<gene>
    <name evidence="1" type="ORF">GCM10022393_31190</name>
</gene>
<name>A0ABP6URN8_9FLAO</name>
<evidence type="ECO:0000313" key="1">
    <source>
        <dbReference type="EMBL" id="GAA3515000.1"/>
    </source>
</evidence>
<dbReference type="InterPro" id="IPR007357">
    <property type="entry name" value="PhrB-like"/>
</dbReference>
<dbReference type="Gene3D" id="3.40.50.620">
    <property type="entry name" value="HUPs"/>
    <property type="match status" value="1"/>
</dbReference>
<dbReference type="Gene3D" id="1.10.10.1710">
    <property type="entry name" value="Deoxyribodipyrimidine photolyase-related"/>
    <property type="match status" value="1"/>
</dbReference>
<dbReference type="Gene3D" id="1.10.579.10">
    <property type="entry name" value="DNA Cyclobutane Dipyrimidine Photolyase, subunit A, domain 3"/>
    <property type="match status" value="1"/>
</dbReference>
<keyword evidence="2" id="KW-1185">Reference proteome</keyword>
<protein>
    <submittedName>
        <fullName evidence="1">Cryptochrome/photolyase family protein</fullName>
    </submittedName>
</protein>
<organism evidence="1 2">
    <name type="scientific">Aquimarina addita</name>
    <dbReference type="NCBI Taxonomy" id="870485"/>
    <lineage>
        <taxon>Bacteria</taxon>
        <taxon>Pseudomonadati</taxon>
        <taxon>Bacteroidota</taxon>
        <taxon>Flavobacteriia</taxon>
        <taxon>Flavobacteriales</taxon>
        <taxon>Flavobacteriaceae</taxon>
        <taxon>Aquimarina</taxon>
    </lineage>
</organism>
<sequence>MAEMRQETDYTMHHIQKVTAFFLSMRNFAKWLDENGQDVTYYELDHKQNQQDLTKNLSHLIKEKKIKKFEYQLPDEYRLNEQLKNFCKTLSIETSVYDSEHFLTSRTELNDFFKGKKQFTMEYFYRNMRKKYDIMMTTPKDPEGGKWNFDQSNRKKWKGSPEIPAYKSCKKDVTTLTELLQRCHVKTIGSVDAKNFSWPTNREDCLLVLTYFCEHLLIHFGDYQDAMHPGEYYLFHSRLSFAMNSKMLHPMEVIKTVIAYWRAHQDTIDISQVEGFVRQILGWREYMRGMYWMKMPEYKSLNTLDNHNKLPDFYWTADTKMNCMHHAIKQSLEDAYAHHIQRLMITGNYALLTMTHPDAVDEWYLGVYIDAIEWVEITNTRGMSQFADGGMVATKPYVSSGSYINKMSGYCKGCHYKVAKKLEKDACPFNALYWNFLDEKQQYFKNNQRMSMMLNLLHKMDADKLSALKERAYDIIQHPENY</sequence>